<keyword evidence="1" id="KW-0863">Zinc-finger</keyword>
<dbReference type="InterPro" id="IPR001841">
    <property type="entry name" value="Znf_RING"/>
</dbReference>
<dbReference type="InterPro" id="IPR013083">
    <property type="entry name" value="Znf_RING/FYVE/PHD"/>
</dbReference>
<dbReference type="Proteomes" id="UP001146120">
    <property type="component" value="Unassembled WGS sequence"/>
</dbReference>
<evidence type="ECO:0000313" key="4">
    <source>
        <dbReference type="EMBL" id="DAZ98155.1"/>
    </source>
</evidence>
<evidence type="ECO:0000256" key="2">
    <source>
        <dbReference type="SAM" id="MobiDB-lite"/>
    </source>
</evidence>
<reference evidence="4" key="2">
    <citation type="journal article" date="2023" name="Microbiol Resour">
        <title>Decontamination and Annotation of the Draft Genome Sequence of the Oomycete Lagenidium giganteum ARSEF 373.</title>
        <authorList>
            <person name="Morgan W.R."/>
            <person name="Tartar A."/>
        </authorList>
    </citation>
    <scope>NUCLEOTIDE SEQUENCE</scope>
    <source>
        <strain evidence="4">ARSEF 373</strain>
    </source>
</reference>
<proteinExistence type="predicted"/>
<dbReference type="SUPFAM" id="SSF57850">
    <property type="entry name" value="RING/U-box"/>
    <property type="match status" value="1"/>
</dbReference>
<dbReference type="InterPro" id="IPR033467">
    <property type="entry name" value="Tesmin/TSO1-like_CXC"/>
</dbReference>
<evidence type="ECO:0000313" key="5">
    <source>
        <dbReference type="Proteomes" id="UP001146120"/>
    </source>
</evidence>
<comment type="caution">
    <text evidence="4">The sequence shown here is derived from an EMBL/GenBank/DDBJ whole genome shotgun (WGS) entry which is preliminary data.</text>
</comment>
<dbReference type="Pfam" id="PF13639">
    <property type="entry name" value="zf-RING_2"/>
    <property type="match status" value="1"/>
</dbReference>
<dbReference type="SMART" id="SM01114">
    <property type="entry name" value="CXC"/>
    <property type="match status" value="1"/>
</dbReference>
<protein>
    <recommendedName>
        <fullName evidence="3">RING-type domain-containing protein</fullName>
    </recommendedName>
</protein>
<evidence type="ECO:0000259" key="3">
    <source>
        <dbReference type="PROSITE" id="PS50089"/>
    </source>
</evidence>
<dbReference type="Gene3D" id="3.30.40.10">
    <property type="entry name" value="Zinc/RING finger domain, C3HC4 (zinc finger)"/>
    <property type="match status" value="1"/>
</dbReference>
<reference evidence="4" key="1">
    <citation type="submission" date="2022-11" db="EMBL/GenBank/DDBJ databases">
        <authorList>
            <person name="Morgan W.R."/>
            <person name="Tartar A."/>
        </authorList>
    </citation>
    <scope>NUCLEOTIDE SEQUENCE</scope>
    <source>
        <strain evidence="4">ARSEF 373</strain>
    </source>
</reference>
<sequence length="552" mass="60597">MTQRQQRVLADGWGHQASGSVFCAESSLRYIYESHTAPPHSHAAALTSLAATNDHVYPPNKPLHGPPHGHSHAPPSAHKPTFLKPHDMNMAPQRDADGVDLHEAEIAKACTAIGRQVPSLPHSFRECSVCLAPNAYAQIAACAHTFHPKCFLRWFRMNKSCALCRGAVDKVQLAPVVSVQDELEAIMAEIDDTDQAAKTGELVEPLMDNPDSLMSFLDDAAFDDDMDMVPLEAVFDAKEDTDMEDVSVPEPVLPAPAPAMPMQFPVAAPPQVPVQAPAPMQFAPSSTMPNYWNVINQGMTCPPVAPPAYHQPSQPQHNKMVHIAPKPNVQPIQPFQHPHLEMMHKASPSSFQRSTPPRVVSCRCTGGCRNGRCACVKEGGMCGAACRCTSCKNPFLMVKAAGADIDALLKDSCFMHNVSKTRDMAQRMQEPVDVPCCNKTIKVIDCVQGYTCCQRRFDYSWCTNKLVDHERTPRNHCDICKRCCDHRDVHCDDCGRCYFAGVAASLPCPCKDSSKRRKDVSDDNNNVSSSTPDQKNPSEDGEDKEGEECTIM</sequence>
<feature type="compositionally biased region" description="Acidic residues" evidence="2">
    <location>
        <begin position="539"/>
        <end position="552"/>
    </location>
</feature>
<organism evidence="4 5">
    <name type="scientific">Lagenidium giganteum</name>
    <dbReference type="NCBI Taxonomy" id="4803"/>
    <lineage>
        <taxon>Eukaryota</taxon>
        <taxon>Sar</taxon>
        <taxon>Stramenopiles</taxon>
        <taxon>Oomycota</taxon>
        <taxon>Peronosporomycetes</taxon>
        <taxon>Pythiales</taxon>
        <taxon>Pythiaceae</taxon>
    </lineage>
</organism>
<feature type="region of interest" description="Disordered" evidence="2">
    <location>
        <begin position="54"/>
        <end position="94"/>
    </location>
</feature>
<dbReference type="EMBL" id="DAKRPA010000114">
    <property type="protein sequence ID" value="DAZ98155.1"/>
    <property type="molecule type" value="Genomic_DNA"/>
</dbReference>
<dbReference type="GO" id="GO:0008270">
    <property type="term" value="F:zinc ion binding"/>
    <property type="evidence" value="ECO:0007669"/>
    <property type="project" value="UniProtKB-KW"/>
</dbReference>
<gene>
    <name evidence="4" type="ORF">N0F65_005621</name>
</gene>
<feature type="compositionally biased region" description="Low complexity" evidence="2">
    <location>
        <begin position="66"/>
        <end position="80"/>
    </location>
</feature>
<dbReference type="PROSITE" id="PS50089">
    <property type="entry name" value="ZF_RING_2"/>
    <property type="match status" value="1"/>
</dbReference>
<dbReference type="AlphaFoldDB" id="A0AAV2YVX7"/>
<feature type="domain" description="RING-type" evidence="3">
    <location>
        <begin position="127"/>
        <end position="165"/>
    </location>
</feature>
<keyword evidence="1" id="KW-0862">Zinc</keyword>
<feature type="region of interest" description="Disordered" evidence="2">
    <location>
        <begin position="510"/>
        <end position="552"/>
    </location>
</feature>
<name>A0AAV2YVX7_9STRA</name>
<keyword evidence="1" id="KW-0479">Metal-binding</keyword>
<accession>A0AAV2YVX7</accession>
<evidence type="ECO:0000256" key="1">
    <source>
        <dbReference type="PROSITE-ProRule" id="PRU00175"/>
    </source>
</evidence>
<keyword evidence="5" id="KW-1185">Reference proteome</keyword>